<proteinExistence type="predicted"/>
<gene>
    <name evidence="1" type="ORF">FDK13_24365</name>
</gene>
<dbReference type="Proteomes" id="UP000304900">
    <property type="component" value="Unassembled WGS sequence"/>
</dbReference>
<protein>
    <recommendedName>
        <fullName evidence="3">Terminase</fullName>
    </recommendedName>
</protein>
<sequence>MNKDEERSAAKDLFMLGRDQQYVARMLKISSATMSKWAKEGNWREERSTKFSLEESRADRMLGLIDYQIEALQATTERNRKEGETLKLLEKGDIDALSKLFATIKGKDLSWSQYVNVTRELIEYVSARDNDLAKLIVEHTDSFLMHKRELIAA</sequence>
<organism evidence="1 2">
    <name type="scientific">Dyadobacter frigoris</name>
    <dbReference type="NCBI Taxonomy" id="2576211"/>
    <lineage>
        <taxon>Bacteria</taxon>
        <taxon>Pseudomonadati</taxon>
        <taxon>Bacteroidota</taxon>
        <taxon>Cytophagia</taxon>
        <taxon>Cytophagales</taxon>
        <taxon>Spirosomataceae</taxon>
        <taxon>Dyadobacter</taxon>
    </lineage>
</organism>
<dbReference type="AlphaFoldDB" id="A0A4U6CXC2"/>
<dbReference type="OrthoDB" id="961372at2"/>
<comment type="caution">
    <text evidence="1">The sequence shown here is derived from an EMBL/GenBank/DDBJ whole genome shotgun (WGS) entry which is preliminary data.</text>
</comment>
<evidence type="ECO:0008006" key="3">
    <source>
        <dbReference type="Google" id="ProtNLM"/>
    </source>
</evidence>
<dbReference type="RefSeq" id="WP_137342617.1">
    <property type="nucleotide sequence ID" value="NZ_SZVO01000012.1"/>
</dbReference>
<reference evidence="1 2" key="1">
    <citation type="submission" date="2019-05" db="EMBL/GenBank/DDBJ databases">
        <title>Dyadobacter AR-3-8 sp. nov., isolated from arctic soil.</title>
        <authorList>
            <person name="Chaudhary D.K."/>
        </authorList>
    </citation>
    <scope>NUCLEOTIDE SEQUENCE [LARGE SCALE GENOMIC DNA]</scope>
    <source>
        <strain evidence="1 2">AR-3-8</strain>
    </source>
</reference>
<evidence type="ECO:0000313" key="2">
    <source>
        <dbReference type="Proteomes" id="UP000304900"/>
    </source>
</evidence>
<evidence type="ECO:0000313" key="1">
    <source>
        <dbReference type="EMBL" id="TKT89480.1"/>
    </source>
</evidence>
<keyword evidence="2" id="KW-1185">Reference proteome</keyword>
<accession>A0A4U6CXC2</accession>
<dbReference type="EMBL" id="SZVO01000012">
    <property type="protein sequence ID" value="TKT89480.1"/>
    <property type="molecule type" value="Genomic_DNA"/>
</dbReference>
<name>A0A4U6CXC2_9BACT</name>